<evidence type="ECO:0000313" key="4">
    <source>
        <dbReference type="RefSeq" id="XP_016462497.1"/>
    </source>
</evidence>
<dbReference type="Pfam" id="PF10551">
    <property type="entry name" value="MULE"/>
    <property type="match status" value="1"/>
</dbReference>
<protein>
    <submittedName>
        <fullName evidence="3 4">Uncharacterized protein isoform X2</fullName>
    </submittedName>
</protein>
<proteinExistence type="predicted"/>
<organism evidence="3">
    <name type="scientific">Nicotiana tabacum</name>
    <name type="common">Common tobacco</name>
    <dbReference type="NCBI Taxonomy" id="4097"/>
    <lineage>
        <taxon>Eukaryota</taxon>
        <taxon>Viridiplantae</taxon>
        <taxon>Streptophyta</taxon>
        <taxon>Embryophyta</taxon>
        <taxon>Tracheophyta</taxon>
        <taxon>Spermatophyta</taxon>
        <taxon>Magnoliopsida</taxon>
        <taxon>eudicotyledons</taxon>
        <taxon>Gunneridae</taxon>
        <taxon>Pentapetalae</taxon>
        <taxon>asterids</taxon>
        <taxon>lamiids</taxon>
        <taxon>Solanales</taxon>
        <taxon>Solanaceae</taxon>
        <taxon>Nicotianoideae</taxon>
        <taxon>Nicotianeae</taxon>
        <taxon>Nicotiana</taxon>
    </lineage>
</organism>
<dbReference type="PANTHER" id="PTHR31973">
    <property type="entry name" value="POLYPROTEIN, PUTATIVE-RELATED"/>
    <property type="match status" value="1"/>
</dbReference>
<dbReference type="RefSeq" id="XP_016462497.1">
    <property type="nucleotide sequence ID" value="XM_016607011.1"/>
</dbReference>
<dbReference type="InterPro" id="IPR018289">
    <property type="entry name" value="MULE_transposase_dom"/>
</dbReference>
<sequence length="122" mass="14182">MYPIALAVIDQETKHSWSWFLSHLIQDLELGVGDGLTIMSDMQKGLVLAIQELLPNAERRMCARHIWANWQKIREMKQEEKLSGVVLRPILSLKKDQEQQLKQHQTVNLVLNNLVQLLKQCQ</sequence>
<dbReference type="PANTHER" id="PTHR31973:SF197">
    <property type="entry name" value="SWIM-TYPE DOMAIN-CONTAINING PROTEIN"/>
    <property type="match status" value="1"/>
</dbReference>
<dbReference type="OrthoDB" id="10566658at2759"/>
<name>A0A1S3ZDH4_TOBAC</name>
<gene>
    <name evidence="3 4" type="primary">LOC107785659</name>
</gene>
<evidence type="ECO:0000259" key="1">
    <source>
        <dbReference type="Pfam" id="PF10551"/>
    </source>
</evidence>
<feature type="domain" description="MULE transposase" evidence="1">
    <location>
        <begin position="2"/>
        <end position="69"/>
    </location>
</feature>
<dbReference type="Proteomes" id="UP000790787">
    <property type="component" value="Chromosome 4"/>
</dbReference>
<dbReference type="GeneID" id="107785659"/>
<reference key="1">
    <citation type="journal article" date="2014" name="Nat. Commun.">
        <title>The tobacco genome sequence and its comparison with those of tomato and potato.</title>
        <authorList>
            <person name="Sierro N."/>
            <person name="Battey J.N."/>
            <person name="Ouadi S."/>
            <person name="Bakaher N."/>
            <person name="Bovet L."/>
            <person name="Willig A."/>
            <person name="Goepfert S."/>
            <person name="Peitsch M.C."/>
            <person name="Ivanov N.V."/>
        </authorList>
    </citation>
    <scope>NUCLEOTIDE SEQUENCE [LARGE SCALE GENOMIC DNA]</scope>
    <source>
        <strain>cv. TN90</strain>
    </source>
</reference>
<dbReference type="AlphaFoldDB" id="A0A1S3ZDH4"/>
<keyword evidence="2" id="KW-1185">Reference proteome</keyword>
<evidence type="ECO:0000313" key="2">
    <source>
        <dbReference type="Proteomes" id="UP000790787"/>
    </source>
</evidence>
<accession>A0A1S3ZDH4</accession>
<evidence type="ECO:0000313" key="3">
    <source>
        <dbReference type="RefSeq" id="XP_016462495.1"/>
    </source>
</evidence>
<reference evidence="3 4" key="2">
    <citation type="submission" date="2025-04" db="UniProtKB">
        <authorList>
            <consortium name="RefSeq"/>
        </authorList>
    </citation>
    <scope>IDENTIFICATION</scope>
</reference>
<dbReference type="RefSeq" id="XP_016462495.1">
    <property type="nucleotide sequence ID" value="XM_016607009.1"/>
</dbReference>